<feature type="region of interest" description="Disordered" evidence="19">
    <location>
        <begin position="218"/>
        <end position="241"/>
    </location>
</feature>
<evidence type="ECO:0000256" key="12">
    <source>
        <dbReference type="ARBA" id="ARBA00023157"/>
    </source>
</evidence>
<evidence type="ECO:0000256" key="3">
    <source>
        <dbReference type="ARBA" id="ARBA00022525"/>
    </source>
</evidence>
<dbReference type="InterPro" id="IPR036364">
    <property type="entry name" value="SEA_dom_sf"/>
</dbReference>
<proteinExistence type="predicted"/>
<dbReference type="GO" id="GO:0007601">
    <property type="term" value="P:visual perception"/>
    <property type="evidence" value="ECO:0007669"/>
    <property type="project" value="InterPro"/>
</dbReference>
<comment type="caution">
    <text evidence="18">Lacks conserved residue(s) required for the propagation of feature annotation.</text>
</comment>
<organism evidence="23">
    <name type="scientific">Tetraodon nigroviridis</name>
    <name type="common">Spotted green pufferfish</name>
    <name type="synonym">Chelonodon nigroviridis</name>
    <dbReference type="NCBI Taxonomy" id="99883"/>
    <lineage>
        <taxon>Eukaryota</taxon>
        <taxon>Metazoa</taxon>
        <taxon>Chordata</taxon>
        <taxon>Craniata</taxon>
        <taxon>Vertebrata</taxon>
        <taxon>Euteleostomi</taxon>
        <taxon>Actinopterygii</taxon>
        <taxon>Neopterygii</taxon>
        <taxon>Teleostei</taxon>
        <taxon>Neoteleostei</taxon>
        <taxon>Acanthomorphata</taxon>
        <taxon>Eupercaria</taxon>
        <taxon>Tetraodontiformes</taxon>
        <taxon>Tetradontoidea</taxon>
        <taxon>Tetraodontidae</taxon>
        <taxon>Tetraodon</taxon>
    </lineage>
</organism>
<dbReference type="SUPFAM" id="SSF82671">
    <property type="entry name" value="SEA domain"/>
    <property type="match status" value="2"/>
</dbReference>
<evidence type="ECO:0000256" key="5">
    <source>
        <dbReference type="ARBA" id="ARBA00022536"/>
    </source>
</evidence>
<evidence type="ECO:0000256" key="14">
    <source>
        <dbReference type="ARBA" id="ARBA00023273"/>
    </source>
</evidence>
<reference evidence="23" key="2">
    <citation type="submission" date="2004-02" db="EMBL/GenBank/DDBJ databases">
        <authorList>
            <consortium name="Genoscope"/>
            <consortium name="Whitehead Institute Centre for Genome Research"/>
        </authorList>
    </citation>
    <scope>NUCLEOTIDE SEQUENCE</scope>
</reference>
<keyword evidence="13" id="KW-0325">Glycoprotein</keyword>
<keyword evidence="6" id="KW-0358">Heparin-binding</keyword>
<feature type="domain" description="SEA" evidence="21">
    <location>
        <begin position="573"/>
        <end position="686"/>
    </location>
</feature>
<evidence type="ECO:0000256" key="13">
    <source>
        <dbReference type="ARBA" id="ARBA00023180"/>
    </source>
</evidence>
<feature type="region of interest" description="Disordered" evidence="19">
    <location>
        <begin position="468"/>
        <end position="487"/>
    </location>
</feature>
<dbReference type="GO" id="GO:0008201">
    <property type="term" value="F:heparin binding"/>
    <property type="evidence" value="ECO:0007669"/>
    <property type="project" value="UniProtKB-KW"/>
</dbReference>
<evidence type="ECO:0000313" key="23">
    <source>
        <dbReference type="EMBL" id="CAG07330.1"/>
    </source>
</evidence>
<name>Q4RWA2_TETNG</name>
<evidence type="ECO:0000256" key="1">
    <source>
        <dbReference type="ARBA" id="ARBA00004451"/>
    </source>
</evidence>
<dbReference type="PROSITE" id="PS01186">
    <property type="entry name" value="EGF_2"/>
    <property type="match status" value="1"/>
</dbReference>
<feature type="domain" description="EGF-like" evidence="22">
    <location>
        <begin position="686"/>
        <end position="727"/>
    </location>
</feature>
<keyword evidence="12 18" id="KW-1015">Disulfide bond</keyword>
<sequence length="911" mass="99898">MEEAAVRVDQLDNDIAVAPVVPAVLEQVVELSILLTGEIDSDNLDDPSSLQFQALSRQLAEKIEEALEGLPGFKSVSVLDIRPQKDSQGLDGVVVDYAVTVAVDGAGVSNEQLDYLTLQSNRVETLYRTLAARPTAVHVAESFATEVLQNTGPQSVSESLSTEEGPVFNGEEGLILDQDAEGVNEDDKLPQLLESDPMVTEEGFVEEGLLLEDDVQTPAAEKPPAEEVSAEIPSSELPDIVTLPEPPVEVEASGSGDLEEPVRPAAPTEADVPLEHLEPHDGLVTGDDAIKAEAVLEADKAEVEMVEEAAIQHVEMNEKEVLEESVITTIASKGTNEEGLPAVVLPAEPLDLTKEAREPTSETSSALDVESSEGDSNFSALTPSEVDNAEQPGEVPGEEADVEVVSTNPDVPVLEEDEVEEAAESKEQEVMEETLPEAPAVEMEGSESPQILTEDLAEDEILLVNKNETGPPIKDVSRAQPTVLSPERESPFTRIADINPVTQEQPHVNIPSLEIQISDLDLGDATIGDQSYDMINYGVGLVNHTEEGSTGFPTGVAQGTDQVSLAMPANPRRALMVFFSLRVTNMMFSDDLFNKSSAEYKALEQRFLELLVPYLQSNLTHFENLEILNFRNGSIVVNSRMKFGKPVQEGVTTIVYLILEDFCNTAYQTMNLAIDKYSLDVESGDQADPCKFQACNEYAQCKVNKWSGEAECVCNAGYFSVDGLPCQSICELRTDFCLNDGKCDIIPGQGAICRCRVGENWWYRGEHCEEYVSEPLVVGIAIASVAGFLLVASGVIFFLARTLRDQYDKDESEDHVRHIESLPSLERATKYNPMYESEATTGYSHYYRRYPEVPVFSSTSAEASTDFSSEEIRHIYEHSELTKEEIQDRIRILELYAKDRQFASFVRQHQA</sequence>
<evidence type="ECO:0000259" key="21">
    <source>
        <dbReference type="PROSITE" id="PS50024"/>
    </source>
</evidence>
<dbReference type="Pfam" id="PF01390">
    <property type="entry name" value="SEA"/>
    <property type="match status" value="2"/>
</dbReference>
<keyword evidence="7 20" id="KW-0812">Transmembrane</keyword>
<feature type="compositionally biased region" description="Acidic residues" evidence="19">
    <location>
        <begin position="413"/>
        <end position="422"/>
    </location>
</feature>
<dbReference type="PANTHER" id="PTHR12199:SF4">
    <property type="entry name" value="INTERPHOTORECEPTOR MATRIX PROTEOGLYCAN 2"/>
    <property type="match status" value="1"/>
</dbReference>
<evidence type="ECO:0000256" key="6">
    <source>
        <dbReference type="ARBA" id="ARBA00022674"/>
    </source>
</evidence>
<keyword evidence="3" id="KW-0964">Secreted</keyword>
<dbReference type="EMBL" id="CAAE01014990">
    <property type="protein sequence ID" value="CAG07330.1"/>
    <property type="molecule type" value="Genomic_DNA"/>
</dbReference>
<evidence type="ECO:0000256" key="2">
    <source>
        <dbReference type="ARBA" id="ARBA00004593"/>
    </source>
</evidence>
<keyword evidence="4" id="KW-0272">Extracellular matrix</keyword>
<feature type="transmembrane region" description="Helical" evidence="20">
    <location>
        <begin position="776"/>
        <end position="800"/>
    </location>
</feature>
<protein>
    <recommendedName>
        <fullName evidence="16">Interphotoreceptor matrix proteoglycan 2</fullName>
    </recommendedName>
    <alternativeName>
        <fullName evidence="17">Sialoprotein associated with cones and rods proteoglycan</fullName>
    </alternativeName>
</protein>
<comment type="subcellular location">
    <subcellularLocation>
        <location evidence="15">Photoreceptor inner segment membrane</location>
        <topology evidence="15">Single-pass type I membrane protein</topology>
    </subcellularLocation>
    <subcellularLocation>
        <location evidence="1">Photoreceptor outer segment membrane</location>
        <topology evidence="1">Single-pass type I membrane protein</topology>
    </subcellularLocation>
    <subcellularLocation>
        <location evidence="2">Secreted</location>
        <location evidence="2">Extracellular space</location>
        <location evidence="2">Extracellular matrix</location>
        <location evidence="2">Interphotoreceptor matrix</location>
    </subcellularLocation>
</comment>
<dbReference type="AlphaFoldDB" id="Q4RWA2"/>
<keyword evidence="10 20" id="KW-1133">Transmembrane helix</keyword>
<evidence type="ECO:0000256" key="8">
    <source>
        <dbReference type="ARBA" id="ARBA00022729"/>
    </source>
</evidence>
<evidence type="ECO:0000256" key="19">
    <source>
        <dbReference type="SAM" id="MobiDB-lite"/>
    </source>
</evidence>
<evidence type="ECO:0000256" key="20">
    <source>
        <dbReference type="SAM" id="Phobius"/>
    </source>
</evidence>
<dbReference type="FunFam" id="3.30.70.960:FF:000002">
    <property type="entry name" value="Interphotoreceptor matrix proteoglycan 2"/>
    <property type="match status" value="1"/>
</dbReference>
<keyword evidence="5 18" id="KW-0245">EGF-like domain</keyword>
<keyword evidence="14" id="KW-0966">Cell projection</keyword>
<feature type="region of interest" description="Disordered" evidence="19">
    <location>
        <begin position="353"/>
        <end position="430"/>
    </location>
</feature>
<dbReference type="KEGG" id="tng:GSTEN00027957G001"/>
<evidence type="ECO:0000256" key="15">
    <source>
        <dbReference type="ARBA" id="ARBA00060509"/>
    </source>
</evidence>
<feature type="non-terminal residue" evidence="23">
    <location>
        <position position="911"/>
    </location>
</feature>
<dbReference type="PROSITE" id="PS50026">
    <property type="entry name" value="EGF_3"/>
    <property type="match status" value="1"/>
</dbReference>
<dbReference type="InterPro" id="IPR000742">
    <property type="entry name" value="EGF"/>
</dbReference>
<feature type="disulfide bond" evidence="18">
    <location>
        <begin position="695"/>
        <end position="712"/>
    </location>
</feature>
<dbReference type="PANTHER" id="PTHR12199">
    <property type="entry name" value="INTERPHOTORECEPTOR MATRIX PROTEOGLYCAN"/>
    <property type="match status" value="1"/>
</dbReference>
<evidence type="ECO:0000256" key="11">
    <source>
        <dbReference type="ARBA" id="ARBA00023136"/>
    </source>
</evidence>
<feature type="domain" description="SEA" evidence="21">
    <location>
        <begin position="25"/>
        <end position="144"/>
    </location>
</feature>
<reference evidence="23" key="1">
    <citation type="journal article" date="2004" name="Nature">
        <title>Genome duplication in the teleost fish Tetraodon nigroviridis reveals the early vertebrate proto-karyotype.</title>
        <authorList>
            <person name="Jaillon O."/>
            <person name="Aury J.-M."/>
            <person name="Brunet F."/>
            <person name="Petit J.-L."/>
            <person name="Stange-Thomann N."/>
            <person name="Mauceli E."/>
            <person name="Bouneau L."/>
            <person name="Fischer C."/>
            <person name="Ozouf-Costaz C."/>
            <person name="Bernot A."/>
            <person name="Nicaud S."/>
            <person name="Jaffe D."/>
            <person name="Fisher S."/>
            <person name="Lutfalla G."/>
            <person name="Dossat C."/>
            <person name="Segurens B."/>
            <person name="Dasilva C."/>
            <person name="Salanoubat M."/>
            <person name="Levy M."/>
            <person name="Boudet N."/>
            <person name="Castellano S."/>
            <person name="Anthouard V."/>
            <person name="Jubin C."/>
            <person name="Castelli V."/>
            <person name="Katinka M."/>
            <person name="Vacherie B."/>
            <person name="Biemont C."/>
            <person name="Skalli Z."/>
            <person name="Cattolico L."/>
            <person name="Poulain J."/>
            <person name="De Berardinis V."/>
            <person name="Cruaud C."/>
            <person name="Duprat S."/>
            <person name="Brottier P."/>
            <person name="Coutanceau J.-P."/>
            <person name="Gouzy J."/>
            <person name="Parra G."/>
            <person name="Lardier G."/>
            <person name="Chapple C."/>
            <person name="McKernan K.J."/>
            <person name="McEwan P."/>
            <person name="Bosak S."/>
            <person name="Kellis M."/>
            <person name="Volff J.-N."/>
            <person name="Guigo R."/>
            <person name="Zody M.C."/>
            <person name="Mesirov J."/>
            <person name="Lindblad-Toh K."/>
            <person name="Birren B."/>
            <person name="Nusbaum C."/>
            <person name="Kahn D."/>
            <person name="Robinson-Rechavi M."/>
            <person name="Laudet V."/>
            <person name="Schachter V."/>
            <person name="Quetier F."/>
            <person name="Saurin W."/>
            <person name="Scarpelli C."/>
            <person name="Wincker P."/>
            <person name="Lander E.S."/>
            <person name="Weissenbach J."/>
            <person name="Roest Crollius H."/>
        </authorList>
    </citation>
    <scope>NUCLEOTIDE SEQUENCE [LARGE SCALE GENOMIC DNA]</scope>
</reference>
<dbReference type="OrthoDB" id="9908153at2759"/>
<dbReference type="InterPro" id="IPR039861">
    <property type="entry name" value="IMPG"/>
</dbReference>
<evidence type="ECO:0000256" key="7">
    <source>
        <dbReference type="ARBA" id="ARBA00022692"/>
    </source>
</evidence>
<comment type="caution">
    <text evidence="23">The sequence shown here is derived from an EMBL/GenBank/DDBJ whole genome shotgun (WGS) entry which is preliminary data.</text>
</comment>
<dbReference type="GO" id="GO:0005540">
    <property type="term" value="F:hyaluronic acid binding"/>
    <property type="evidence" value="ECO:0007669"/>
    <property type="project" value="TreeGrafter"/>
</dbReference>
<keyword evidence="11 20" id="KW-0472">Membrane</keyword>
<dbReference type="InterPro" id="IPR000082">
    <property type="entry name" value="SEA_dom"/>
</dbReference>
<evidence type="ECO:0000256" key="16">
    <source>
        <dbReference type="ARBA" id="ARBA00074164"/>
    </source>
</evidence>
<evidence type="ECO:0000256" key="10">
    <source>
        <dbReference type="ARBA" id="ARBA00022989"/>
    </source>
</evidence>
<evidence type="ECO:0000256" key="9">
    <source>
        <dbReference type="ARBA" id="ARBA00022737"/>
    </source>
</evidence>
<dbReference type="PROSITE" id="PS50024">
    <property type="entry name" value="SEA"/>
    <property type="match status" value="2"/>
</dbReference>
<evidence type="ECO:0000259" key="22">
    <source>
        <dbReference type="PROSITE" id="PS50026"/>
    </source>
</evidence>
<keyword evidence="8" id="KW-0732">Signal</keyword>
<accession>Q4RWA2</accession>
<gene>
    <name evidence="23" type="ORF">GSTENG00027957001</name>
</gene>
<dbReference type="GO" id="GO:0033165">
    <property type="term" value="C:interphotoreceptor matrix"/>
    <property type="evidence" value="ECO:0007669"/>
    <property type="project" value="UniProtKB-SubCell"/>
</dbReference>
<evidence type="ECO:0000256" key="4">
    <source>
        <dbReference type="ARBA" id="ARBA00022530"/>
    </source>
</evidence>
<dbReference type="SMART" id="SM00200">
    <property type="entry name" value="SEA"/>
    <property type="match status" value="2"/>
</dbReference>
<keyword evidence="9" id="KW-0677">Repeat</keyword>
<evidence type="ECO:0000256" key="18">
    <source>
        <dbReference type="PROSITE-ProRule" id="PRU00076"/>
    </source>
</evidence>
<evidence type="ECO:0000256" key="17">
    <source>
        <dbReference type="ARBA" id="ARBA00080162"/>
    </source>
</evidence>
<dbReference type="Gene3D" id="3.30.70.960">
    <property type="entry name" value="SEA domain"/>
    <property type="match status" value="1"/>
</dbReference>